<gene>
    <name evidence="2" type="ORF">A1O9_00237</name>
</gene>
<keyword evidence="1" id="KW-0472">Membrane</keyword>
<keyword evidence="1" id="KW-0812">Transmembrane</keyword>
<evidence type="ECO:0000313" key="2">
    <source>
        <dbReference type="EMBL" id="KEF62265.1"/>
    </source>
</evidence>
<sequence length="421" mass="45289">MSTTINGYADEKALEPLPLPATTPVKRRQEHLSPFVRRLKIFLAFLAAFVLFDVFTHGPATTGVSRGCHRIKNHLGDFEQDGGHQHPFPPIDSWKPYKGTTHFELDPADAAGLTVKGSQAFGKVVFETSKLSDKVVIDLDIKTNKRDKHGAVSVKEEDGYLTVDTPIRGKLEIYASAKILIPSNIIGTFGIPAFEVNAPRHMVDYSDLPESLEIGEFSVRVAKGFVKPGPVHTNTTTLSIAEGALRGSLTQARYSTDINVAKGNVTIDIPSISSGAEGTSKVHLGDGYLKGSFAVYNSTNIDVAKGSIYISVDFKDAEPRAELTTRIAKGNARVYVNSIAAERLLKASHTSIAGDQLITYPSNFQGTVDARGIVGDITLEGKDLSVEKVLGGMVGRKGDSERNSVDVKAVKGALDILVGDE</sequence>
<protein>
    <recommendedName>
        <fullName evidence="4">Adhesin domain-containing protein</fullName>
    </recommendedName>
</protein>
<evidence type="ECO:0000313" key="3">
    <source>
        <dbReference type="Proteomes" id="UP000027920"/>
    </source>
</evidence>
<dbReference type="RefSeq" id="XP_013264855.1">
    <property type="nucleotide sequence ID" value="XM_013409401.1"/>
</dbReference>
<dbReference type="OrthoDB" id="3539644at2759"/>
<dbReference type="VEuPathDB" id="FungiDB:A1O9_00237"/>
<keyword evidence="3" id="KW-1185">Reference proteome</keyword>
<evidence type="ECO:0008006" key="4">
    <source>
        <dbReference type="Google" id="ProtNLM"/>
    </source>
</evidence>
<evidence type="ECO:0000256" key="1">
    <source>
        <dbReference type="SAM" id="Phobius"/>
    </source>
</evidence>
<accession>A0A072Q320</accession>
<dbReference type="Proteomes" id="UP000027920">
    <property type="component" value="Unassembled WGS sequence"/>
</dbReference>
<feature type="transmembrane region" description="Helical" evidence="1">
    <location>
        <begin position="41"/>
        <end position="60"/>
    </location>
</feature>
<reference evidence="2 3" key="1">
    <citation type="submission" date="2013-03" db="EMBL/GenBank/DDBJ databases">
        <title>The Genome Sequence of Exophiala aquamarina CBS 119918.</title>
        <authorList>
            <consortium name="The Broad Institute Genomics Platform"/>
            <person name="Cuomo C."/>
            <person name="de Hoog S."/>
            <person name="Gorbushina A."/>
            <person name="Walker B."/>
            <person name="Young S.K."/>
            <person name="Zeng Q."/>
            <person name="Gargeya S."/>
            <person name="Fitzgerald M."/>
            <person name="Haas B."/>
            <person name="Abouelleil A."/>
            <person name="Allen A.W."/>
            <person name="Alvarado L."/>
            <person name="Arachchi H.M."/>
            <person name="Berlin A.M."/>
            <person name="Chapman S.B."/>
            <person name="Gainer-Dewar J."/>
            <person name="Goldberg J."/>
            <person name="Griggs A."/>
            <person name="Gujja S."/>
            <person name="Hansen M."/>
            <person name="Howarth C."/>
            <person name="Imamovic A."/>
            <person name="Ireland A."/>
            <person name="Larimer J."/>
            <person name="McCowan C."/>
            <person name="Murphy C."/>
            <person name="Pearson M."/>
            <person name="Poon T.W."/>
            <person name="Priest M."/>
            <person name="Roberts A."/>
            <person name="Saif S."/>
            <person name="Shea T."/>
            <person name="Sisk P."/>
            <person name="Sykes S."/>
            <person name="Wortman J."/>
            <person name="Nusbaum C."/>
            <person name="Birren B."/>
        </authorList>
    </citation>
    <scope>NUCLEOTIDE SEQUENCE [LARGE SCALE GENOMIC DNA]</scope>
    <source>
        <strain evidence="2 3">CBS 119918</strain>
    </source>
</reference>
<dbReference type="HOGENOM" id="CLU_648959_0_0_1"/>
<name>A0A072Q320_9EURO</name>
<keyword evidence="1" id="KW-1133">Transmembrane helix</keyword>
<proteinExistence type="predicted"/>
<dbReference type="GeneID" id="25275189"/>
<dbReference type="AlphaFoldDB" id="A0A072Q320"/>
<comment type="caution">
    <text evidence="2">The sequence shown here is derived from an EMBL/GenBank/DDBJ whole genome shotgun (WGS) entry which is preliminary data.</text>
</comment>
<organism evidence="2 3">
    <name type="scientific">Exophiala aquamarina CBS 119918</name>
    <dbReference type="NCBI Taxonomy" id="1182545"/>
    <lineage>
        <taxon>Eukaryota</taxon>
        <taxon>Fungi</taxon>
        <taxon>Dikarya</taxon>
        <taxon>Ascomycota</taxon>
        <taxon>Pezizomycotina</taxon>
        <taxon>Eurotiomycetes</taxon>
        <taxon>Chaetothyriomycetidae</taxon>
        <taxon>Chaetothyriales</taxon>
        <taxon>Herpotrichiellaceae</taxon>
        <taxon>Exophiala</taxon>
    </lineage>
</organism>
<dbReference type="EMBL" id="AMGV01000001">
    <property type="protein sequence ID" value="KEF62265.1"/>
    <property type="molecule type" value="Genomic_DNA"/>
</dbReference>